<dbReference type="InterPro" id="IPR029068">
    <property type="entry name" value="Glyas_Bleomycin-R_OHBP_Dase"/>
</dbReference>
<evidence type="ECO:0000313" key="2">
    <source>
        <dbReference type="EMBL" id="TWT29439.1"/>
    </source>
</evidence>
<dbReference type="Pfam" id="PF00903">
    <property type="entry name" value="Glyoxalase"/>
    <property type="match status" value="1"/>
</dbReference>
<keyword evidence="3" id="KW-1185">Reference proteome</keyword>
<dbReference type="SUPFAM" id="SSF54593">
    <property type="entry name" value="Glyoxalase/Bleomycin resistance protein/Dihydroxybiphenyl dioxygenase"/>
    <property type="match status" value="1"/>
</dbReference>
<dbReference type="Proteomes" id="UP000318878">
    <property type="component" value="Unassembled WGS sequence"/>
</dbReference>
<reference evidence="2 3" key="1">
    <citation type="submission" date="2019-02" db="EMBL/GenBank/DDBJ databases">
        <title>Deep-cultivation of Planctomycetes and their phenomic and genomic characterization uncovers novel biology.</title>
        <authorList>
            <person name="Wiegand S."/>
            <person name="Jogler M."/>
            <person name="Boedeker C."/>
            <person name="Pinto D."/>
            <person name="Vollmers J."/>
            <person name="Rivas-Marin E."/>
            <person name="Kohn T."/>
            <person name="Peeters S.H."/>
            <person name="Heuer A."/>
            <person name="Rast P."/>
            <person name="Oberbeckmann S."/>
            <person name="Bunk B."/>
            <person name="Jeske O."/>
            <person name="Meyerdierks A."/>
            <person name="Storesund J.E."/>
            <person name="Kallscheuer N."/>
            <person name="Luecker S."/>
            <person name="Lage O.M."/>
            <person name="Pohl T."/>
            <person name="Merkel B.J."/>
            <person name="Hornburger P."/>
            <person name="Mueller R.-W."/>
            <person name="Bruemmer F."/>
            <person name="Labrenz M."/>
            <person name="Spormann A.M."/>
            <person name="Op Den Camp H."/>
            <person name="Overmann J."/>
            <person name="Amann R."/>
            <person name="Jetten M.S.M."/>
            <person name="Mascher T."/>
            <person name="Medema M.H."/>
            <person name="Devos D.P."/>
            <person name="Kaster A.-K."/>
            <person name="Ovreas L."/>
            <person name="Rohde M."/>
            <person name="Galperin M.Y."/>
            <person name="Jogler C."/>
        </authorList>
    </citation>
    <scope>NUCLEOTIDE SEQUENCE [LARGE SCALE GENOMIC DNA]</scope>
    <source>
        <strain evidence="2 3">Enr8</strain>
    </source>
</reference>
<dbReference type="InterPro" id="IPR004360">
    <property type="entry name" value="Glyas_Fos-R_dOase_dom"/>
</dbReference>
<comment type="caution">
    <text evidence="2">The sequence shown here is derived from an EMBL/GenBank/DDBJ whole genome shotgun (WGS) entry which is preliminary data.</text>
</comment>
<feature type="domain" description="Glyoxalase/fosfomycin resistance/dioxygenase" evidence="1">
    <location>
        <begin position="16"/>
        <end position="109"/>
    </location>
</feature>
<organism evidence="2 3">
    <name type="scientific">Blastopirellula retiformator</name>
    <dbReference type="NCBI Taxonomy" id="2527970"/>
    <lineage>
        <taxon>Bacteria</taxon>
        <taxon>Pseudomonadati</taxon>
        <taxon>Planctomycetota</taxon>
        <taxon>Planctomycetia</taxon>
        <taxon>Pirellulales</taxon>
        <taxon>Pirellulaceae</taxon>
        <taxon>Blastopirellula</taxon>
    </lineage>
</organism>
<evidence type="ECO:0000259" key="1">
    <source>
        <dbReference type="Pfam" id="PF00903"/>
    </source>
</evidence>
<evidence type="ECO:0000313" key="3">
    <source>
        <dbReference type="Proteomes" id="UP000318878"/>
    </source>
</evidence>
<gene>
    <name evidence="2" type="ORF">Enr8_49550</name>
</gene>
<dbReference type="AlphaFoldDB" id="A0A5C5UUH8"/>
<dbReference type="RefSeq" id="WP_222434943.1">
    <property type="nucleotide sequence ID" value="NZ_SJPF01000008.1"/>
</dbReference>
<proteinExistence type="predicted"/>
<name>A0A5C5UUH8_9BACT</name>
<protein>
    <recommendedName>
        <fullName evidence="1">Glyoxalase/fosfomycin resistance/dioxygenase domain-containing protein</fullName>
    </recommendedName>
</protein>
<dbReference type="Gene3D" id="3.30.720.120">
    <property type="match status" value="1"/>
</dbReference>
<sequence>MSSTAVHQGSMVISCLRYRDAAAAIDWLCDAFGFRRHAVYRGEGNVIAHAQLTFPGGGMIMLGLAENESDWGKLIKQPDEIGGCETQSIYLVSSDVVAIYAKAKEAGAQLYDWYPGRRLRRTRIHLPRSERTPLDCRIV</sequence>
<dbReference type="EMBL" id="SJPF01000008">
    <property type="protein sequence ID" value="TWT29439.1"/>
    <property type="molecule type" value="Genomic_DNA"/>
</dbReference>
<accession>A0A5C5UUH8</accession>